<evidence type="ECO:0000313" key="1">
    <source>
        <dbReference type="EMBL" id="KAK5629361.1"/>
    </source>
</evidence>
<organism evidence="1 2">
    <name type="scientific">Xylaria bambusicola</name>
    <dbReference type="NCBI Taxonomy" id="326684"/>
    <lineage>
        <taxon>Eukaryota</taxon>
        <taxon>Fungi</taxon>
        <taxon>Dikarya</taxon>
        <taxon>Ascomycota</taxon>
        <taxon>Pezizomycotina</taxon>
        <taxon>Sordariomycetes</taxon>
        <taxon>Xylariomycetidae</taxon>
        <taxon>Xylariales</taxon>
        <taxon>Xylariaceae</taxon>
        <taxon>Xylaria</taxon>
    </lineage>
</organism>
<protein>
    <submittedName>
        <fullName evidence="1">Uncharacterized protein</fullName>
    </submittedName>
</protein>
<gene>
    <name evidence="1" type="ORF">RRF57_005076</name>
</gene>
<comment type="caution">
    <text evidence="1">The sequence shown here is derived from an EMBL/GenBank/DDBJ whole genome shotgun (WGS) entry which is preliminary data.</text>
</comment>
<proteinExistence type="predicted"/>
<evidence type="ECO:0000313" key="2">
    <source>
        <dbReference type="Proteomes" id="UP001305414"/>
    </source>
</evidence>
<sequence length="70" mass="7738">MSSFASAAEIQVVVVLVCLFKAHRLAIKKQPDESEGAAIKRATECSNDVDLEMLVRLRDADRVNLVCYEA</sequence>
<name>A0AAN7Z927_9PEZI</name>
<dbReference type="EMBL" id="JAWHQM010000011">
    <property type="protein sequence ID" value="KAK5629361.1"/>
    <property type="molecule type" value="Genomic_DNA"/>
</dbReference>
<reference evidence="1 2" key="1">
    <citation type="submission" date="2023-10" db="EMBL/GenBank/DDBJ databases">
        <title>Draft genome sequence of Xylaria bambusicola isolate GMP-LS, the root and basal stem rot pathogen of sugarcane in Indonesia.</title>
        <authorList>
            <person name="Selvaraj P."/>
            <person name="Muralishankar V."/>
            <person name="Muruganantham S."/>
            <person name="Sp S."/>
            <person name="Haryani S."/>
            <person name="Lau K.J.X."/>
            <person name="Naqvi N.I."/>
        </authorList>
    </citation>
    <scope>NUCLEOTIDE SEQUENCE [LARGE SCALE GENOMIC DNA]</scope>
    <source>
        <strain evidence="1">GMP-LS</strain>
    </source>
</reference>
<keyword evidence="2" id="KW-1185">Reference proteome</keyword>
<dbReference type="Proteomes" id="UP001305414">
    <property type="component" value="Unassembled WGS sequence"/>
</dbReference>
<dbReference type="AlphaFoldDB" id="A0AAN7Z927"/>
<accession>A0AAN7Z927</accession>